<dbReference type="AlphaFoldDB" id="A0A9W4H1V2"/>
<proteinExistence type="predicted"/>
<name>A0A9W4H1V2_9ACTN</name>
<dbReference type="RefSeq" id="WP_205043077.1">
    <property type="nucleotide sequence ID" value="NZ_CAJVAX010000017.1"/>
</dbReference>
<reference evidence="1" key="1">
    <citation type="submission" date="2021-06" db="EMBL/GenBank/DDBJ databases">
        <authorList>
            <person name="Arsene-Ploetze F."/>
        </authorList>
    </citation>
    <scope>NUCLEOTIDE SEQUENCE</scope>
    <source>
        <strain evidence="1">SBRY1</strain>
    </source>
</reference>
<keyword evidence="2" id="KW-1185">Reference proteome</keyword>
<comment type="caution">
    <text evidence="1">The sequence shown here is derived from an EMBL/GenBank/DDBJ whole genome shotgun (WGS) entry which is preliminary data.</text>
</comment>
<protein>
    <submittedName>
        <fullName evidence="1">Uncharacterized protein</fullName>
    </submittedName>
</protein>
<evidence type="ECO:0000313" key="2">
    <source>
        <dbReference type="Proteomes" id="UP001153328"/>
    </source>
</evidence>
<gene>
    <name evidence="1" type="ORF">SBRY_30807</name>
</gene>
<evidence type="ECO:0000313" key="1">
    <source>
        <dbReference type="EMBL" id="CAG7643421.1"/>
    </source>
</evidence>
<dbReference type="EMBL" id="CAJVAX010000017">
    <property type="protein sequence ID" value="CAG7643421.1"/>
    <property type="molecule type" value="Genomic_DNA"/>
</dbReference>
<accession>A0A9W4H1V2</accession>
<sequence>MTQLVFNTQAFVNFRDHKFAGHGRRWVDVKYFRIAPESLDDELLALLVADEQFRDDYAGGGTDPAGQRHGPYWHCHITMDAYSEVGSAAAVRTVRHWAGQHGALPEALERVMIEQVYAVLASATRCFVLSDLGAPAFHDWGGVHTEFHEYVAIDRERLSLMLIVAADD</sequence>
<organism evidence="1 2">
    <name type="scientific">Actinacidiphila bryophytorum</name>
    <dbReference type="NCBI Taxonomy" id="1436133"/>
    <lineage>
        <taxon>Bacteria</taxon>
        <taxon>Bacillati</taxon>
        <taxon>Actinomycetota</taxon>
        <taxon>Actinomycetes</taxon>
        <taxon>Kitasatosporales</taxon>
        <taxon>Streptomycetaceae</taxon>
        <taxon>Actinacidiphila</taxon>
    </lineage>
</organism>
<dbReference type="Proteomes" id="UP001153328">
    <property type="component" value="Unassembled WGS sequence"/>
</dbReference>